<dbReference type="Gene3D" id="3.40.190.290">
    <property type="match status" value="1"/>
</dbReference>
<comment type="caution">
    <text evidence="6">The sequence shown here is derived from an EMBL/GenBank/DDBJ whole genome shotgun (WGS) entry which is preliminary data.</text>
</comment>
<dbReference type="InterPro" id="IPR036390">
    <property type="entry name" value="WH_DNA-bd_sf"/>
</dbReference>
<evidence type="ECO:0000259" key="5">
    <source>
        <dbReference type="PROSITE" id="PS50931"/>
    </source>
</evidence>
<keyword evidence="7" id="KW-1185">Reference proteome</keyword>
<keyword evidence="2" id="KW-0805">Transcription regulation</keyword>
<dbReference type="InterPro" id="IPR000847">
    <property type="entry name" value="LysR_HTH_N"/>
</dbReference>
<dbReference type="InterPro" id="IPR058163">
    <property type="entry name" value="LysR-type_TF_proteobact-type"/>
</dbReference>
<name>A0A916ITW4_9BURK</name>
<comment type="similarity">
    <text evidence="1">Belongs to the LysR transcriptional regulatory family.</text>
</comment>
<dbReference type="Gene3D" id="1.10.10.10">
    <property type="entry name" value="Winged helix-like DNA-binding domain superfamily/Winged helix DNA-binding domain"/>
    <property type="match status" value="1"/>
</dbReference>
<evidence type="ECO:0000256" key="3">
    <source>
        <dbReference type="ARBA" id="ARBA00023125"/>
    </source>
</evidence>
<dbReference type="EMBL" id="CAJPUY010000008">
    <property type="protein sequence ID" value="CAG2142051.1"/>
    <property type="molecule type" value="Genomic_DNA"/>
</dbReference>
<dbReference type="PANTHER" id="PTHR30537">
    <property type="entry name" value="HTH-TYPE TRANSCRIPTIONAL REGULATOR"/>
    <property type="match status" value="1"/>
</dbReference>
<dbReference type="CDD" id="cd08422">
    <property type="entry name" value="PBP2_CrgA_like"/>
    <property type="match status" value="1"/>
</dbReference>
<dbReference type="InterPro" id="IPR005119">
    <property type="entry name" value="LysR_subst-bd"/>
</dbReference>
<dbReference type="InterPro" id="IPR036388">
    <property type="entry name" value="WH-like_DNA-bd_sf"/>
</dbReference>
<dbReference type="GO" id="GO:0006351">
    <property type="term" value="P:DNA-templated transcription"/>
    <property type="evidence" value="ECO:0007669"/>
    <property type="project" value="TreeGrafter"/>
</dbReference>
<dbReference type="SUPFAM" id="SSF53850">
    <property type="entry name" value="Periplasmic binding protein-like II"/>
    <property type="match status" value="1"/>
</dbReference>
<dbReference type="AlphaFoldDB" id="A0A916ITW4"/>
<dbReference type="PRINTS" id="PR00039">
    <property type="entry name" value="HTHLYSR"/>
</dbReference>
<evidence type="ECO:0000256" key="1">
    <source>
        <dbReference type="ARBA" id="ARBA00009437"/>
    </source>
</evidence>
<dbReference type="PANTHER" id="PTHR30537:SF72">
    <property type="entry name" value="LYSR FAMILY TRANSCRIPTIONAL REGULATOR"/>
    <property type="match status" value="1"/>
</dbReference>
<dbReference type="PROSITE" id="PS50931">
    <property type="entry name" value="HTH_LYSR"/>
    <property type="match status" value="1"/>
</dbReference>
<dbReference type="GO" id="GO:0043565">
    <property type="term" value="F:sequence-specific DNA binding"/>
    <property type="evidence" value="ECO:0007669"/>
    <property type="project" value="TreeGrafter"/>
</dbReference>
<keyword evidence="4" id="KW-0804">Transcription</keyword>
<protein>
    <submittedName>
        <fullName evidence="6">HTH-type transcriptional regulator DmlR</fullName>
    </submittedName>
</protein>
<dbReference type="FunFam" id="1.10.10.10:FF:000001">
    <property type="entry name" value="LysR family transcriptional regulator"/>
    <property type="match status" value="1"/>
</dbReference>
<dbReference type="Pfam" id="PF00126">
    <property type="entry name" value="HTH_1"/>
    <property type="match status" value="1"/>
</dbReference>
<sequence>MFFNHWYKLVGMEALNLLESFIQSAETGSFSAAARRLGLTPAAVSKNVARLERHLGLRLFHRSTRRLTLTTGGEQFFTQVSDPYSALRDAFAGAAQDAGKPAGVLKVSMALAFGREYLVPLLGEFLALYPGIVPDWHFENRPTDLIRDGFDAAIGGGIELTEGVVARELAHTHVVAVASPAYMKGRPLPRHPSDLAAFDGIVRRSGATGRLRAWTLRNQVGEQAAAGHRARLIFDDPEAMAHAAMHGLGIALLPMPHAAPRLESGALMRLLPGWYADNGPISLYYPSRTLLPPRTRVFVEFVVDAFRTKGLARRFDGR</sequence>
<feature type="domain" description="HTH lysR-type" evidence="5">
    <location>
        <begin position="15"/>
        <end position="70"/>
    </location>
</feature>
<organism evidence="6 7">
    <name type="scientific">Cupriavidus yeoncheonensis</name>
    <dbReference type="NCBI Taxonomy" id="1462994"/>
    <lineage>
        <taxon>Bacteria</taxon>
        <taxon>Pseudomonadati</taxon>
        <taxon>Pseudomonadota</taxon>
        <taxon>Betaproteobacteria</taxon>
        <taxon>Burkholderiales</taxon>
        <taxon>Burkholderiaceae</taxon>
        <taxon>Cupriavidus</taxon>
    </lineage>
</organism>
<gene>
    <name evidence="6" type="primary">dmlR_11</name>
    <name evidence="6" type="ORF">LMG31506_02595</name>
</gene>
<keyword evidence="3" id="KW-0238">DNA-binding</keyword>
<dbReference type="Pfam" id="PF03466">
    <property type="entry name" value="LysR_substrate"/>
    <property type="match status" value="1"/>
</dbReference>
<evidence type="ECO:0000313" key="6">
    <source>
        <dbReference type="EMBL" id="CAG2142051.1"/>
    </source>
</evidence>
<dbReference type="SUPFAM" id="SSF46785">
    <property type="entry name" value="Winged helix' DNA-binding domain"/>
    <property type="match status" value="1"/>
</dbReference>
<accession>A0A916ITW4</accession>
<dbReference type="Proteomes" id="UP000672934">
    <property type="component" value="Unassembled WGS sequence"/>
</dbReference>
<dbReference type="GO" id="GO:0003700">
    <property type="term" value="F:DNA-binding transcription factor activity"/>
    <property type="evidence" value="ECO:0007669"/>
    <property type="project" value="InterPro"/>
</dbReference>
<evidence type="ECO:0000256" key="4">
    <source>
        <dbReference type="ARBA" id="ARBA00023163"/>
    </source>
</evidence>
<evidence type="ECO:0000256" key="2">
    <source>
        <dbReference type="ARBA" id="ARBA00023015"/>
    </source>
</evidence>
<reference evidence="6" key="1">
    <citation type="submission" date="2021-03" db="EMBL/GenBank/DDBJ databases">
        <authorList>
            <person name="Peeters C."/>
        </authorList>
    </citation>
    <scope>NUCLEOTIDE SEQUENCE</scope>
    <source>
        <strain evidence="6">LMG 31506</strain>
    </source>
</reference>
<evidence type="ECO:0000313" key="7">
    <source>
        <dbReference type="Proteomes" id="UP000672934"/>
    </source>
</evidence>
<proteinExistence type="inferred from homology"/>